<name>A0A1H7H978_9BURK</name>
<evidence type="ECO:0000259" key="2">
    <source>
        <dbReference type="Pfam" id="PF00656"/>
    </source>
</evidence>
<dbReference type="STRING" id="416943.SAMN05445871_0169"/>
<evidence type="ECO:0000313" key="4">
    <source>
        <dbReference type="Proteomes" id="UP000199120"/>
    </source>
</evidence>
<dbReference type="GO" id="GO:0006508">
    <property type="term" value="P:proteolysis"/>
    <property type="evidence" value="ECO:0007669"/>
    <property type="project" value="InterPro"/>
</dbReference>
<dbReference type="Pfam" id="PF00656">
    <property type="entry name" value="Peptidase_C14"/>
    <property type="match status" value="1"/>
</dbReference>
<feature type="chain" id="PRO_5030028932" evidence="1">
    <location>
        <begin position="22"/>
        <end position="446"/>
    </location>
</feature>
<dbReference type="InterPro" id="IPR029030">
    <property type="entry name" value="Caspase-like_dom_sf"/>
</dbReference>
<feature type="domain" description="Peptidase C14 caspase" evidence="2">
    <location>
        <begin position="132"/>
        <end position="435"/>
    </location>
</feature>
<evidence type="ECO:0000256" key="1">
    <source>
        <dbReference type="SAM" id="SignalP"/>
    </source>
</evidence>
<organism evidence="3 4">
    <name type="scientific">Paraburkholderia caballeronis</name>
    <dbReference type="NCBI Taxonomy" id="416943"/>
    <lineage>
        <taxon>Bacteria</taxon>
        <taxon>Pseudomonadati</taxon>
        <taxon>Pseudomonadota</taxon>
        <taxon>Betaproteobacteria</taxon>
        <taxon>Burkholderiales</taxon>
        <taxon>Burkholderiaceae</taxon>
        <taxon>Paraburkholderia</taxon>
    </lineage>
</organism>
<dbReference type="InterPro" id="IPR011600">
    <property type="entry name" value="Pept_C14_caspase"/>
</dbReference>
<feature type="signal peptide" evidence="1">
    <location>
        <begin position="1"/>
        <end position="21"/>
    </location>
</feature>
<sequence length="446" mass="48120">MKTFFARISIVACALLLSACAASDLPGFQNAYRAYDVPQPLVERIKAKFQAHGLDQASVARDSTGRIQLTGTYRNEDEVDQAFTIVQSIVGIKSTSPFYPTHILQKRWERAAGQALDAYAHGARHASAMPVKRALVVGINHFADPYHLPDIQGADDAVVVQAYLKQAGYTVTALLNERATKANIEAAIARLGGEIGPNDQVFIYISSHGNVPVPTPAGQDQRKMSIMAYDSGDQNTVKSNDRTEILLHFQNHAVPDTLVQDLARKPSAMTRVVIDTCYSGDMLDDISDDSTTYILQTNGGRSEREGISLASWTGPAYTAKGIRFSDDGAGAGASGGQVGGAAAHTAVDRNRSGYQIITATSTNEESLGPKSGHFASPLDPGRTLRGSYFTQSLFDYLAHDNGQLDPAFRDAQRFTSSTAVEVSHGNAHQVPRQFSTIPAQQNDLFQ</sequence>
<dbReference type="OrthoDB" id="8781658at2"/>
<accession>A0A1H7H978</accession>
<dbReference type="PROSITE" id="PS51257">
    <property type="entry name" value="PROKAR_LIPOPROTEIN"/>
    <property type="match status" value="1"/>
</dbReference>
<dbReference type="AlphaFoldDB" id="A0A1H7H978"/>
<dbReference type="RefSeq" id="WP_090541383.1">
    <property type="nucleotide sequence ID" value="NZ_FOAJ01000002.1"/>
</dbReference>
<proteinExistence type="predicted"/>
<dbReference type="EMBL" id="FOAJ01000002">
    <property type="protein sequence ID" value="SEK45590.1"/>
    <property type="molecule type" value="Genomic_DNA"/>
</dbReference>
<evidence type="ECO:0000313" key="3">
    <source>
        <dbReference type="EMBL" id="SEK45590.1"/>
    </source>
</evidence>
<keyword evidence="4" id="KW-1185">Reference proteome</keyword>
<gene>
    <name evidence="3" type="ORF">SAMN05192542_102141</name>
</gene>
<dbReference type="Proteomes" id="UP000199120">
    <property type="component" value="Unassembled WGS sequence"/>
</dbReference>
<keyword evidence="1" id="KW-0732">Signal</keyword>
<protein>
    <submittedName>
        <fullName evidence="3">Caspase domain-containing protein</fullName>
    </submittedName>
</protein>
<reference evidence="4" key="1">
    <citation type="submission" date="2016-10" db="EMBL/GenBank/DDBJ databases">
        <authorList>
            <person name="Varghese N."/>
            <person name="Submissions S."/>
        </authorList>
    </citation>
    <scope>NUCLEOTIDE SEQUENCE [LARGE SCALE GENOMIC DNA]</scope>
    <source>
        <strain evidence="4">LMG 26416</strain>
    </source>
</reference>
<dbReference type="GO" id="GO:0004197">
    <property type="term" value="F:cysteine-type endopeptidase activity"/>
    <property type="evidence" value="ECO:0007669"/>
    <property type="project" value="InterPro"/>
</dbReference>
<dbReference type="SUPFAM" id="SSF52129">
    <property type="entry name" value="Caspase-like"/>
    <property type="match status" value="1"/>
</dbReference>
<dbReference type="Gene3D" id="3.40.50.1460">
    <property type="match status" value="1"/>
</dbReference>